<dbReference type="PANTHER" id="PTHR45964">
    <property type="entry name" value="WSCD FAMILY MEMBER CG9164"/>
    <property type="match status" value="1"/>
</dbReference>
<sequence>MPNMSVDKCVDLCTEKEYPLAALTGTPCHCSFHTTQFPLHKREEEQLCVQKCSAKELESCGTPATSW</sequence>
<protein>
    <submittedName>
        <fullName evidence="3">WSC domain-containing protein 2</fullName>
    </submittedName>
</protein>
<dbReference type="InterPro" id="IPR051589">
    <property type="entry name" value="Sialate-O-sulfotransferase"/>
</dbReference>
<keyword evidence="1" id="KW-0677">Repeat</keyword>
<keyword evidence="4" id="KW-1185">Reference proteome</keyword>
<name>A0AA41T7R1_SCICA</name>
<proteinExistence type="predicted"/>
<evidence type="ECO:0000313" key="3">
    <source>
        <dbReference type="EMBL" id="MBZ3886634.1"/>
    </source>
</evidence>
<evidence type="ECO:0000256" key="1">
    <source>
        <dbReference type="ARBA" id="ARBA00022737"/>
    </source>
</evidence>
<evidence type="ECO:0000259" key="2">
    <source>
        <dbReference type="PROSITE" id="PS51212"/>
    </source>
</evidence>
<dbReference type="Pfam" id="PF01822">
    <property type="entry name" value="WSC"/>
    <property type="match status" value="1"/>
</dbReference>
<accession>A0AA41T7R1</accession>
<dbReference type="AlphaFoldDB" id="A0AA41T7R1"/>
<evidence type="ECO:0000313" key="4">
    <source>
        <dbReference type="Proteomes" id="UP001166674"/>
    </source>
</evidence>
<feature type="domain" description="WSC" evidence="2">
    <location>
        <begin position="1"/>
        <end position="67"/>
    </location>
</feature>
<reference evidence="3" key="1">
    <citation type="submission" date="2020-03" db="EMBL/GenBank/DDBJ databases">
        <title>Studies in the Genomics of Life Span.</title>
        <authorList>
            <person name="Glass D."/>
        </authorList>
    </citation>
    <scope>NUCLEOTIDE SEQUENCE</scope>
    <source>
        <strain evidence="3">SUZIE</strain>
        <tissue evidence="3">Muscle</tissue>
    </source>
</reference>
<gene>
    <name evidence="3" type="ORF">SUZIE_188930</name>
</gene>
<dbReference type="SMART" id="SM00321">
    <property type="entry name" value="WSC"/>
    <property type="match status" value="1"/>
</dbReference>
<dbReference type="PROSITE" id="PS51212">
    <property type="entry name" value="WSC"/>
    <property type="match status" value="1"/>
</dbReference>
<dbReference type="EMBL" id="JAATJV010410606">
    <property type="protein sequence ID" value="MBZ3886634.1"/>
    <property type="molecule type" value="Genomic_DNA"/>
</dbReference>
<dbReference type="PANTHER" id="PTHR45964:SF7">
    <property type="entry name" value="SIALATE:O-SULFOTRANSFERASE 2"/>
    <property type="match status" value="1"/>
</dbReference>
<dbReference type="InterPro" id="IPR002889">
    <property type="entry name" value="WSC_carb-bd"/>
</dbReference>
<dbReference type="Proteomes" id="UP001166674">
    <property type="component" value="Unassembled WGS sequence"/>
</dbReference>
<comment type="caution">
    <text evidence="3">The sequence shown here is derived from an EMBL/GenBank/DDBJ whole genome shotgun (WGS) entry which is preliminary data.</text>
</comment>
<organism evidence="3 4">
    <name type="scientific">Sciurus carolinensis</name>
    <name type="common">Eastern gray squirrel</name>
    <dbReference type="NCBI Taxonomy" id="30640"/>
    <lineage>
        <taxon>Eukaryota</taxon>
        <taxon>Metazoa</taxon>
        <taxon>Chordata</taxon>
        <taxon>Craniata</taxon>
        <taxon>Vertebrata</taxon>
        <taxon>Euteleostomi</taxon>
        <taxon>Mammalia</taxon>
        <taxon>Eutheria</taxon>
        <taxon>Euarchontoglires</taxon>
        <taxon>Glires</taxon>
        <taxon>Rodentia</taxon>
        <taxon>Sciuromorpha</taxon>
        <taxon>Sciuridae</taxon>
        <taxon>Sciurinae</taxon>
        <taxon>Sciurini</taxon>
        <taxon>Sciurus</taxon>
    </lineage>
</organism>